<evidence type="ECO:0000256" key="1">
    <source>
        <dbReference type="RuleBase" id="RU004508"/>
    </source>
</evidence>
<gene>
    <name evidence="2" type="ORF">SAMN05660706_12740</name>
</gene>
<dbReference type="Pfam" id="PF01041">
    <property type="entry name" value="DegT_DnrJ_EryC1"/>
    <property type="match status" value="1"/>
</dbReference>
<dbReference type="InterPro" id="IPR000653">
    <property type="entry name" value="DegT/StrS_aminotransferase"/>
</dbReference>
<dbReference type="CDD" id="cd00616">
    <property type="entry name" value="AHBA_syn"/>
    <property type="match status" value="1"/>
</dbReference>
<dbReference type="AlphaFoldDB" id="A0A1I6E720"/>
<dbReference type="GO" id="GO:0000271">
    <property type="term" value="P:polysaccharide biosynthetic process"/>
    <property type="evidence" value="ECO:0007669"/>
    <property type="project" value="TreeGrafter"/>
</dbReference>
<organism evidence="2 3">
    <name type="scientific">Desulfoscipio geothermicus DSM 3669</name>
    <dbReference type="NCBI Taxonomy" id="1121426"/>
    <lineage>
        <taxon>Bacteria</taxon>
        <taxon>Bacillati</taxon>
        <taxon>Bacillota</taxon>
        <taxon>Clostridia</taxon>
        <taxon>Eubacteriales</taxon>
        <taxon>Desulfallaceae</taxon>
        <taxon>Desulfoscipio</taxon>
    </lineage>
</organism>
<name>A0A1I6E720_9FIRM</name>
<dbReference type="InterPro" id="IPR015421">
    <property type="entry name" value="PyrdxlP-dep_Trfase_major"/>
</dbReference>
<dbReference type="InterPro" id="IPR015422">
    <property type="entry name" value="PyrdxlP-dep_Trfase_small"/>
</dbReference>
<keyword evidence="3" id="KW-1185">Reference proteome</keyword>
<dbReference type="Gene3D" id="3.90.1150.10">
    <property type="entry name" value="Aspartate Aminotransferase, domain 1"/>
    <property type="match status" value="1"/>
</dbReference>
<keyword evidence="1" id="KW-0663">Pyridoxal phosphate</keyword>
<comment type="similarity">
    <text evidence="1">Belongs to the DegT/DnrJ/EryC1 family.</text>
</comment>
<dbReference type="PIRSF" id="PIRSF000390">
    <property type="entry name" value="PLP_StrS"/>
    <property type="match status" value="1"/>
</dbReference>
<dbReference type="SUPFAM" id="SSF53383">
    <property type="entry name" value="PLP-dependent transferases"/>
    <property type="match status" value="1"/>
</dbReference>
<dbReference type="PANTHER" id="PTHR30244">
    <property type="entry name" value="TRANSAMINASE"/>
    <property type="match status" value="1"/>
</dbReference>
<dbReference type="STRING" id="39060.SAMN05660706_12740"/>
<dbReference type="EMBL" id="FOYM01000027">
    <property type="protein sequence ID" value="SFR13341.1"/>
    <property type="molecule type" value="Genomic_DNA"/>
</dbReference>
<sequence length="426" mass="46668">MYELTQGIQKSIKGGNGRIRPYKMSDKPAVAGGRPVRDKLLPLAGAAVSDEDVHAVTGVLQSGKLGCGEMVRRFEEAVAGYVGARYAVAVSSGAAGLHIGLMAAAVGYEEEVITSPLTHPATSNCILYQGGIHTFADIDPATLNMDPQLVAAKINSRTRALIPVHFAGNPCDLDALHGLARENNLVVMEDAAHALGGEYGGKKIGSLSDLTVFSFSSPQHCYTGEGGMVTTDSEELYEWLLIFRENGMVADPDKQAKPEGPWRVEMQDRGYNYRMTDMQAALGLSQLARVEEFVDRRAALAEIYNRALAGHPAVALPEQNSRGRSTWHYYILALRPETLRVSRAEIYYALRAENIEVGVHYLPVFLHPYYLWIGHPDVCSLEGSLCPRAEQMYHRLLNLPLYPAMSDRDANDVISAVSRVLDYFSV</sequence>
<dbReference type="GO" id="GO:0030170">
    <property type="term" value="F:pyridoxal phosphate binding"/>
    <property type="evidence" value="ECO:0007669"/>
    <property type="project" value="TreeGrafter"/>
</dbReference>
<accession>A0A1I6E720</accession>
<dbReference type="PANTHER" id="PTHR30244:SF34">
    <property type="entry name" value="DTDP-4-AMINO-4,6-DIDEOXYGALACTOSE TRANSAMINASE"/>
    <property type="match status" value="1"/>
</dbReference>
<evidence type="ECO:0000313" key="3">
    <source>
        <dbReference type="Proteomes" id="UP000199584"/>
    </source>
</evidence>
<proteinExistence type="inferred from homology"/>
<dbReference type="Gene3D" id="3.40.640.10">
    <property type="entry name" value="Type I PLP-dependent aspartate aminotransferase-like (Major domain)"/>
    <property type="match status" value="1"/>
</dbReference>
<dbReference type="InterPro" id="IPR015424">
    <property type="entry name" value="PyrdxlP-dep_Trfase"/>
</dbReference>
<dbReference type="GO" id="GO:0008483">
    <property type="term" value="F:transaminase activity"/>
    <property type="evidence" value="ECO:0007669"/>
    <property type="project" value="TreeGrafter"/>
</dbReference>
<protein>
    <submittedName>
        <fullName evidence="2">dTDP-4-amino-4,6-dideoxygalactose transaminase</fullName>
    </submittedName>
</protein>
<evidence type="ECO:0000313" key="2">
    <source>
        <dbReference type="EMBL" id="SFR13341.1"/>
    </source>
</evidence>
<dbReference type="Proteomes" id="UP000199584">
    <property type="component" value="Unassembled WGS sequence"/>
</dbReference>
<reference evidence="3" key="1">
    <citation type="submission" date="2016-10" db="EMBL/GenBank/DDBJ databases">
        <authorList>
            <person name="Varghese N."/>
            <person name="Submissions S."/>
        </authorList>
    </citation>
    <scope>NUCLEOTIDE SEQUENCE [LARGE SCALE GENOMIC DNA]</scope>
    <source>
        <strain evidence="3">DSM 3669</strain>
    </source>
</reference>